<evidence type="ECO:0000256" key="9">
    <source>
        <dbReference type="ARBA" id="ARBA00022824"/>
    </source>
</evidence>
<dbReference type="KEGG" id="cdu:CD36_44420"/>
<dbReference type="AlphaFoldDB" id="B9WGE0"/>
<dbReference type="InterPro" id="IPR027005">
    <property type="entry name" value="PMT-like"/>
</dbReference>
<comment type="similarity">
    <text evidence="3 14">Belongs to the glycosyltransferase 39 family.</text>
</comment>
<feature type="transmembrane region" description="Helical" evidence="14">
    <location>
        <begin position="761"/>
        <end position="782"/>
    </location>
</feature>
<feature type="transmembrane region" description="Helical" evidence="14">
    <location>
        <begin position="332"/>
        <end position="352"/>
    </location>
</feature>
<evidence type="ECO:0000256" key="13">
    <source>
        <dbReference type="ARBA" id="ARBA00045102"/>
    </source>
</evidence>
<keyword evidence="10 14" id="KW-1133">Transmembrane helix</keyword>
<dbReference type="HOGENOM" id="CLU_008438_5_0_1"/>
<reference evidence="18 19" key="1">
    <citation type="journal article" date="2009" name="Genome Res.">
        <title>Comparative genomics of the fungal pathogens Candida dubliniensis and Candida albicans.</title>
        <authorList>
            <person name="Jackson A.P."/>
            <person name="Gamble J.A."/>
            <person name="Yeomans T."/>
            <person name="Moran G.P."/>
            <person name="Saunders D."/>
            <person name="Harris D."/>
            <person name="Aslett M."/>
            <person name="Barrell J.F."/>
            <person name="Butler G."/>
            <person name="Citiulo F."/>
            <person name="Coleman D.C."/>
            <person name="de Groot P.W.J."/>
            <person name="Goodwin T.J."/>
            <person name="Quail M.A."/>
            <person name="McQuillan J."/>
            <person name="Munro C.A."/>
            <person name="Pain A."/>
            <person name="Poulter R.T."/>
            <person name="Rajandream M.A."/>
            <person name="Renauld H."/>
            <person name="Spiering M.J."/>
            <person name="Tivey A."/>
            <person name="Gow N.A.R."/>
            <person name="Barrell B."/>
            <person name="Sullivan D.J."/>
            <person name="Berriman M."/>
        </authorList>
    </citation>
    <scope>NUCLEOTIDE SEQUENCE [LARGE SCALE GENOMIC DNA]</scope>
    <source>
        <strain evidence="19">CD36 / ATCC MYA-646 / CBS 7987 / NCPF 3949 / NRRL Y-17841</strain>
    </source>
</reference>
<dbReference type="PANTHER" id="PTHR10050">
    <property type="entry name" value="DOLICHYL-PHOSPHATE-MANNOSE--PROTEIN MANNOSYLTRANSFERASE"/>
    <property type="match status" value="1"/>
</dbReference>
<dbReference type="InterPro" id="IPR016093">
    <property type="entry name" value="MIR_motif"/>
</dbReference>
<organism evidence="18 19">
    <name type="scientific">Candida dubliniensis (strain CD36 / ATCC MYA-646 / CBS 7987 / NCPF 3949 / NRRL Y-17841)</name>
    <name type="common">Yeast</name>
    <dbReference type="NCBI Taxonomy" id="573826"/>
    <lineage>
        <taxon>Eukaryota</taxon>
        <taxon>Fungi</taxon>
        <taxon>Dikarya</taxon>
        <taxon>Ascomycota</taxon>
        <taxon>Saccharomycotina</taxon>
        <taxon>Pichiomycetes</taxon>
        <taxon>Debaryomycetaceae</taxon>
        <taxon>Candida/Lodderomyces clade</taxon>
        <taxon>Candida</taxon>
    </lineage>
</organism>
<dbReference type="InterPro" id="IPR032421">
    <property type="entry name" value="PMT_4TMC"/>
</dbReference>
<name>B9WGE0_CANDC</name>
<comment type="function">
    <text evidence="14">Transfers mannose from Dol-P-mannose to Ser or Thr residues on proteins.</text>
</comment>
<dbReference type="UniPathway" id="UPA00378"/>
<dbReference type="GO" id="GO:0005789">
    <property type="term" value="C:endoplasmic reticulum membrane"/>
    <property type="evidence" value="ECO:0007669"/>
    <property type="project" value="UniProtKB-SubCell"/>
</dbReference>
<evidence type="ECO:0000313" key="19">
    <source>
        <dbReference type="Proteomes" id="UP000002605"/>
    </source>
</evidence>
<evidence type="ECO:0000256" key="2">
    <source>
        <dbReference type="ARBA" id="ARBA00004922"/>
    </source>
</evidence>
<protein>
    <recommendedName>
        <fullName evidence="4 14">Dolichyl-phosphate-mannose--protein mannosyltransferase</fullName>
        <ecNumber evidence="4 14">2.4.1.109</ecNumber>
    </recommendedName>
</protein>
<dbReference type="GO" id="GO:0004169">
    <property type="term" value="F:dolichyl-phosphate-mannose-protein mannosyltransferase activity"/>
    <property type="evidence" value="ECO:0007669"/>
    <property type="project" value="UniProtKB-UniRule"/>
</dbReference>
<evidence type="ECO:0000256" key="6">
    <source>
        <dbReference type="ARBA" id="ARBA00022679"/>
    </source>
</evidence>
<feature type="domain" description="MIR" evidence="16">
    <location>
        <begin position="473"/>
        <end position="529"/>
    </location>
</feature>
<sequence>MATGYSTGASPFGLDDNSHNDSIHHRHQKQHNQSPDSLDVYEQDDIEIEDIIQKTSQLHINTPTSTRIKNFFFPSSRRHNANSSSHSPQLREVFIKTINPLILTAISSFVRLYRIDVANSVVWDEAHFGKFGSQYLKRQFYFDVHPPLGKLLIGLSGYLADYDGSFEFESSNVYSDNVNYVFMRIFNCFFGILVTPLAYKTAVLLGYNQFTCWLIAFMVIFEQLSLTLSKFILLDSMLLFFTVLTMYCLIKVHTLAMARGGSNTRPPLTKLEIKWFILAGISIGCVCSVKWVGLFVTALVGFYTIFDLWLKFYQTFAIDDKSPKKMSVGSYLIHWAVRIVTLIIIPITIYVATFKVHFMVLNHTGPDDGTLSTLLQGSLIGNDLQSGPRSVAFGSLVTIRSQGLSPNLIHSHPHNYPQGSQEQQVTTYGFKDDNNEFLFEFGVDAGLRNQHATLENGNSTASGGEDDDDDYYHVIIHDGDTVRINHKNTGCYLRANAVGAPVTSSSYEVSCFGDVESNDWADEWVIEIQTQDQSPDPIFQDEDRSEIHSVSTSFRLKHKQLGCYLATTGKSYPAWGYQQGEVVCKYSVFSRDKNTWWNIEKHVNDKLPLPPTEYVPPKPKFWKEFILLNYAMMASNNALIPDPDRFDKLSSEWWEWPILNTGLRMNSWGDADIKYFLLGNPLITWLSTMALIACPVYLLIVGIKYQRQWISLSATDASNTNSVNKQTLSLLSARALLPLAGWVLHYVPFILMGRVKYLHHYVPALYFAIFIAGFIVDAIVNLDFSYHNNKFQYIFKVVIYSTLYLVICISFWYFKDLSFGMEGSSVAFRHLRLLGSWMI</sequence>
<keyword evidence="11 14" id="KW-0472">Membrane</keyword>
<evidence type="ECO:0000256" key="7">
    <source>
        <dbReference type="ARBA" id="ARBA00022692"/>
    </source>
</evidence>
<comment type="catalytic activity">
    <reaction evidence="12 14">
        <text>a di-trans,poly-cis-dolichyl beta-D-mannosyl phosphate + L-threonyl-[protein] = 3-O-(alpha-D-mannosyl)-L-threonyl-[protein] + a di-trans,poly-cis-dolichyl phosphate + H(+)</text>
        <dbReference type="Rhea" id="RHEA:53396"/>
        <dbReference type="Rhea" id="RHEA-COMP:11060"/>
        <dbReference type="Rhea" id="RHEA-COMP:13547"/>
        <dbReference type="Rhea" id="RHEA-COMP:19498"/>
        <dbReference type="Rhea" id="RHEA-COMP:19501"/>
        <dbReference type="ChEBI" id="CHEBI:15378"/>
        <dbReference type="ChEBI" id="CHEBI:30013"/>
        <dbReference type="ChEBI" id="CHEBI:57683"/>
        <dbReference type="ChEBI" id="CHEBI:58211"/>
        <dbReference type="ChEBI" id="CHEBI:137323"/>
        <dbReference type="EC" id="2.4.1.109"/>
    </reaction>
</comment>
<feature type="transmembrane region" description="Helical" evidence="14">
    <location>
        <begin position="211"/>
        <end position="232"/>
    </location>
</feature>
<dbReference type="GeneID" id="8047928"/>
<dbReference type="Proteomes" id="UP000002605">
    <property type="component" value="Chromosome 4"/>
</dbReference>
<dbReference type="SMART" id="SM00472">
    <property type="entry name" value="MIR"/>
    <property type="match status" value="3"/>
</dbReference>
<evidence type="ECO:0000256" key="10">
    <source>
        <dbReference type="ARBA" id="ARBA00022989"/>
    </source>
</evidence>
<keyword evidence="9 14" id="KW-0256">Endoplasmic reticulum</keyword>
<evidence type="ECO:0000256" key="14">
    <source>
        <dbReference type="RuleBase" id="RU367007"/>
    </source>
</evidence>
<feature type="domain" description="MIR" evidence="16">
    <location>
        <begin position="544"/>
        <end position="602"/>
    </location>
</feature>
<gene>
    <name evidence="18" type="primary">PMT6</name>
    <name evidence="17" type="ordered locus">Cd36_44420</name>
    <name evidence="18" type="ORF">CD36_44420</name>
</gene>
<feature type="region of interest" description="Disordered" evidence="15">
    <location>
        <begin position="1"/>
        <end position="37"/>
    </location>
</feature>
<keyword evidence="5 14" id="KW-0328">Glycosyltransferase</keyword>
<evidence type="ECO:0000256" key="3">
    <source>
        <dbReference type="ARBA" id="ARBA00007222"/>
    </source>
</evidence>
<evidence type="ECO:0000256" key="8">
    <source>
        <dbReference type="ARBA" id="ARBA00022737"/>
    </source>
</evidence>
<evidence type="ECO:0000256" key="5">
    <source>
        <dbReference type="ARBA" id="ARBA00022676"/>
    </source>
</evidence>
<evidence type="ECO:0000256" key="15">
    <source>
        <dbReference type="SAM" id="MobiDB-lite"/>
    </source>
</evidence>
<dbReference type="InterPro" id="IPR036300">
    <property type="entry name" value="MIR_dom_sf"/>
</dbReference>
<evidence type="ECO:0000256" key="11">
    <source>
        <dbReference type="ARBA" id="ARBA00023136"/>
    </source>
</evidence>
<dbReference type="Pfam" id="PF02815">
    <property type="entry name" value="MIR"/>
    <property type="match status" value="1"/>
</dbReference>
<proteinExistence type="inferred from homology"/>
<evidence type="ECO:0000313" key="18">
    <source>
        <dbReference type="EMBL" id="CAX42314.1"/>
    </source>
</evidence>
<dbReference type="PROSITE" id="PS50919">
    <property type="entry name" value="MIR"/>
    <property type="match status" value="2"/>
</dbReference>
<keyword evidence="19" id="KW-1185">Reference proteome</keyword>
<keyword evidence="8" id="KW-0677">Repeat</keyword>
<dbReference type="EC" id="2.4.1.109" evidence="4 14"/>
<evidence type="ECO:0000256" key="12">
    <source>
        <dbReference type="ARBA" id="ARBA00045085"/>
    </source>
</evidence>
<keyword evidence="7 14" id="KW-0812">Transmembrane</keyword>
<feature type="transmembrane region" description="Helical" evidence="14">
    <location>
        <begin position="276"/>
        <end position="306"/>
    </location>
</feature>
<dbReference type="OrthoDB" id="292747at2759"/>
<dbReference type="Pfam" id="PF02366">
    <property type="entry name" value="PMT"/>
    <property type="match status" value="1"/>
</dbReference>
<accession>B9WGE0</accession>
<dbReference type="PANTHER" id="PTHR10050:SF52">
    <property type="entry name" value="DOLICHYL-PHOSPHATE-MANNOSE--PROTEIN MANNOSYLTRANSFERASE 6"/>
    <property type="match status" value="1"/>
</dbReference>
<feature type="transmembrane region" description="Helical" evidence="14">
    <location>
        <begin position="794"/>
        <end position="814"/>
    </location>
</feature>
<dbReference type="InterPro" id="IPR003342">
    <property type="entry name" value="ArnT-like_N"/>
</dbReference>
<evidence type="ECO:0000256" key="4">
    <source>
        <dbReference type="ARBA" id="ARBA00012839"/>
    </source>
</evidence>
<dbReference type="CGD" id="CAL0000160347">
    <property type="gene designation" value="Cd36_44420"/>
</dbReference>
<dbReference type="VEuPathDB" id="FungiDB:CD36_44420"/>
<evidence type="ECO:0000259" key="16">
    <source>
        <dbReference type="PROSITE" id="PS50919"/>
    </source>
</evidence>
<dbReference type="Gene3D" id="2.80.10.50">
    <property type="match status" value="1"/>
</dbReference>
<dbReference type="CDD" id="cd23284">
    <property type="entry name" value="beta-trefoil_MIR_PMT2-like"/>
    <property type="match status" value="1"/>
</dbReference>
<dbReference type="CAZy" id="GT39">
    <property type="family name" value="Glycosyltransferase Family 39"/>
</dbReference>
<feature type="transmembrane region" description="Helical" evidence="14">
    <location>
        <begin position="682"/>
        <end position="703"/>
    </location>
</feature>
<feature type="transmembrane region" description="Helical" evidence="14">
    <location>
        <begin position="180"/>
        <end position="199"/>
    </location>
</feature>
<feature type="transmembrane region" description="Helical" evidence="14">
    <location>
        <begin position="238"/>
        <end position="256"/>
    </location>
</feature>
<dbReference type="EMBL" id="FM992691">
    <property type="protein sequence ID" value="CAX42314.1"/>
    <property type="molecule type" value="Genomic_DNA"/>
</dbReference>
<evidence type="ECO:0000313" key="17">
    <source>
        <dbReference type="CGD" id="CAL0000160347"/>
    </source>
</evidence>
<dbReference type="eggNOG" id="KOG3359">
    <property type="taxonomic scope" value="Eukaryota"/>
</dbReference>
<dbReference type="RefSeq" id="XP_002420094.1">
    <property type="nucleotide sequence ID" value="XM_002420049.1"/>
</dbReference>
<comment type="pathway">
    <text evidence="2 14">Protein modification; protein glycosylation.</text>
</comment>
<evidence type="ECO:0000256" key="1">
    <source>
        <dbReference type="ARBA" id="ARBA00004477"/>
    </source>
</evidence>
<dbReference type="SUPFAM" id="SSF82109">
    <property type="entry name" value="MIR domain"/>
    <property type="match status" value="1"/>
</dbReference>
<comment type="catalytic activity">
    <reaction evidence="13 14">
        <text>a di-trans,poly-cis-dolichyl beta-D-mannosyl phosphate + L-seryl-[protein] = 3-O-(alpha-D-mannosyl)-L-seryl-[protein] + a di-trans,poly-cis-dolichyl phosphate + H(+)</text>
        <dbReference type="Rhea" id="RHEA:17377"/>
        <dbReference type="Rhea" id="RHEA-COMP:9863"/>
        <dbReference type="Rhea" id="RHEA-COMP:13546"/>
        <dbReference type="Rhea" id="RHEA-COMP:19498"/>
        <dbReference type="Rhea" id="RHEA-COMP:19501"/>
        <dbReference type="ChEBI" id="CHEBI:15378"/>
        <dbReference type="ChEBI" id="CHEBI:29999"/>
        <dbReference type="ChEBI" id="CHEBI:57683"/>
        <dbReference type="ChEBI" id="CHEBI:58211"/>
        <dbReference type="ChEBI" id="CHEBI:137321"/>
        <dbReference type="EC" id="2.4.1.109"/>
    </reaction>
</comment>
<comment type="subcellular location">
    <subcellularLocation>
        <location evidence="1 14">Endoplasmic reticulum membrane</location>
        <topology evidence="1 14">Multi-pass membrane protein</topology>
    </subcellularLocation>
</comment>
<dbReference type="Pfam" id="PF16192">
    <property type="entry name" value="PMT_4TMC"/>
    <property type="match status" value="1"/>
</dbReference>
<keyword evidence="6 14" id="KW-0808">Transferase</keyword>
<feature type="transmembrane region" description="Helical" evidence="14">
    <location>
        <begin position="735"/>
        <end position="755"/>
    </location>
</feature>